<evidence type="ECO:0000256" key="1">
    <source>
        <dbReference type="SAM" id="MobiDB-lite"/>
    </source>
</evidence>
<feature type="region of interest" description="Disordered" evidence="1">
    <location>
        <begin position="110"/>
        <end position="147"/>
    </location>
</feature>
<dbReference type="Proteomes" id="UP001437256">
    <property type="component" value="Unassembled WGS sequence"/>
</dbReference>
<feature type="compositionally biased region" description="Basic and acidic residues" evidence="1">
    <location>
        <begin position="35"/>
        <end position="44"/>
    </location>
</feature>
<protein>
    <submittedName>
        <fullName evidence="2">Uncharacterized protein</fullName>
    </submittedName>
</protein>
<accession>A0ABR3A9J6</accession>
<comment type="caution">
    <text evidence="2">The sequence shown here is derived from an EMBL/GenBank/DDBJ whole genome shotgun (WGS) entry which is preliminary data.</text>
</comment>
<keyword evidence="3" id="KW-1185">Reference proteome</keyword>
<feature type="region of interest" description="Disordered" evidence="1">
    <location>
        <begin position="28"/>
        <end position="86"/>
    </location>
</feature>
<sequence length="264" mass="29863">MPGQRSTPIRQITSRFLYQPHCNDVLPIPSFGTLRPDERSRPDDNTQNATPPAPFLFPEIHHRAVHSPPPIASQDGGGSEVREFQSPPILPGVELNLEAAHPRNYNIASGQLTLKTGGRNAREPSKSPSKPKRISGKGYGVKDDMQKRRSRIRVQQPYGNLRSRKITGRNTATLWYALASPGPFSVPPPPSSEVENMTLFLHLDTNVQPNYMAYGENDYDSFIAMWIWEGVWRRVMPGHVRIIDNIEYCLEINQCYEPAWVLPR</sequence>
<gene>
    <name evidence="2" type="ORF">AAF712_002569</name>
</gene>
<organism evidence="2 3">
    <name type="scientific">Marasmius tenuissimus</name>
    <dbReference type="NCBI Taxonomy" id="585030"/>
    <lineage>
        <taxon>Eukaryota</taxon>
        <taxon>Fungi</taxon>
        <taxon>Dikarya</taxon>
        <taxon>Basidiomycota</taxon>
        <taxon>Agaricomycotina</taxon>
        <taxon>Agaricomycetes</taxon>
        <taxon>Agaricomycetidae</taxon>
        <taxon>Agaricales</taxon>
        <taxon>Marasmiineae</taxon>
        <taxon>Marasmiaceae</taxon>
        <taxon>Marasmius</taxon>
    </lineage>
</organism>
<proteinExistence type="predicted"/>
<evidence type="ECO:0000313" key="3">
    <source>
        <dbReference type="Proteomes" id="UP001437256"/>
    </source>
</evidence>
<dbReference type="EMBL" id="JBBXMP010000007">
    <property type="protein sequence ID" value="KAL0070378.1"/>
    <property type="molecule type" value="Genomic_DNA"/>
</dbReference>
<evidence type="ECO:0000313" key="2">
    <source>
        <dbReference type="EMBL" id="KAL0070378.1"/>
    </source>
</evidence>
<name>A0ABR3A9J6_9AGAR</name>
<reference evidence="2 3" key="1">
    <citation type="submission" date="2024-05" db="EMBL/GenBank/DDBJ databases">
        <title>A draft genome resource for the thread blight pathogen Marasmius tenuissimus strain MS-2.</title>
        <authorList>
            <person name="Yulfo-Soto G.E."/>
            <person name="Baruah I.K."/>
            <person name="Amoako-Attah I."/>
            <person name="Bukari Y."/>
            <person name="Meinhardt L.W."/>
            <person name="Bailey B.A."/>
            <person name="Cohen S.P."/>
        </authorList>
    </citation>
    <scope>NUCLEOTIDE SEQUENCE [LARGE SCALE GENOMIC DNA]</scope>
    <source>
        <strain evidence="2 3">MS-2</strain>
    </source>
</reference>